<protein>
    <submittedName>
        <fullName evidence="2">Uncharacterized protein</fullName>
    </submittedName>
</protein>
<dbReference type="AlphaFoldDB" id="A0A914VRT2"/>
<evidence type="ECO:0000313" key="2">
    <source>
        <dbReference type="WBParaSite" id="PSAMB.scaffold2356size30986.g17505.t1"/>
    </source>
</evidence>
<name>A0A914VRT2_9BILA</name>
<keyword evidence="1" id="KW-1185">Reference proteome</keyword>
<sequence>MADGGGKGMDAILLLAGYKSVIGLSAPPSIGYSHVAAAGGAHPRKRAERFLLAAESDGEGVSNADKSPLFAVMFAYSLHRHFHRNNNPARPAALPRLGKATFAFAVHRRHPIRRSAQRPRRSGR</sequence>
<dbReference type="WBParaSite" id="PSAMB.scaffold2356size30986.g17505.t1">
    <property type="protein sequence ID" value="PSAMB.scaffold2356size30986.g17505.t1"/>
    <property type="gene ID" value="PSAMB.scaffold2356size30986.g17505"/>
</dbReference>
<reference evidence="2" key="1">
    <citation type="submission" date="2022-11" db="UniProtKB">
        <authorList>
            <consortium name="WormBaseParasite"/>
        </authorList>
    </citation>
    <scope>IDENTIFICATION</scope>
</reference>
<evidence type="ECO:0000313" key="1">
    <source>
        <dbReference type="Proteomes" id="UP000887566"/>
    </source>
</evidence>
<proteinExistence type="predicted"/>
<dbReference type="Proteomes" id="UP000887566">
    <property type="component" value="Unplaced"/>
</dbReference>
<organism evidence="1 2">
    <name type="scientific">Plectus sambesii</name>
    <dbReference type="NCBI Taxonomy" id="2011161"/>
    <lineage>
        <taxon>Eukaryota</taxon>
        <taxon>Metazoa</taxon>
        <taxon>Ecdysozoa</taxon>
        <taxon>Nematoda</taxon>
        <taxon>Chromadorea</taxon>
        <taxon>Plectida</taxon>
        <taxon>Plectina</taxon>
        <taxon>Plectoidea</taxon>
        <taxon>Plectidae</taxon>
        <taxon>Plectus</taxon>
    </lineage>
</organism>
<accession>A0A914VRT2</accession>